<dbReference type="CDD" id="cd00033">
    <property type="entry name" value="CCP"/>
    <property type="match status" value="1"/>
</dbReference>
<evidence type="ECO:0000259" key="7">
    <source>
        <dbReference type="PROSITE" id="PS50026"/>
    </source>
</evidence>
<keyword evidence="9" id="KW-1185">Reference proteome</keyword>
<evidence type="ECO:0000256" key="6">
    <source>
        <dbReference type="PROSITE-ProRule" id="PRU00302"/>
    </source>
</evidence>
<keyword evidence="6" id="KW-0768">Sushi</keyword>
<dbReference type="PROSITE" id="PS50923">
    <property type="entry name" value="SUSHI"/>
    <property type="match status" value="1"/>
</dbReference>
<dbReference type="RefSeq" id="XP_035677130.1">
    <property type="nucleotide sequence ID" value="XM_035821237.1"/>
</dbReference>
<dbReference type="InterPro" id="IPR035976">
    <property type="entry name" value="Sushi/SCR/CCP_sf"/>
</dbReference>
<evidence type="ECO:0000256" key="2">
    <source>
        <dbReference type="ARBA" id="ARBA00022729"/>
    </source>
</evidence>
<comment type="caution">
    <text evidence="5">Lacks conserved residue(s) required for the propagation of feature annotation.</text>
</comment>
<dbReference type="SUPFAM" id="SSF57535">
    <property type="entry name" value="Complement control module/SCR domain"/>
    <property type="match status" value="1"/>
</dbReference>
<feature type="domain" description="EGF-like" evidence="7">
    <location>
        <begin position="127"/>
        <end position="168"/>
    </location>
</feature>
<dbReference type="Proteomes" id="UP000001554">
    <property type="component" value="Chromosome 5"/>
</dbReference>
<dbReference type="OrthoDB" id="10045365at2759"/>
<dbReference type="InterPro" id="IPR000742">
    <property type="entry name" value="EGF"/>
</dbReference>
<evidence type="ECO:0000256" key="1">
    <source>
        <dbReference type="ARBA" id="ARBA00022536"/>
    </source>
</evidence>
<reference evidence="10" key="2">
    <citation type="submission" date="2025-08" db="UniProtKB">
        <authorList>
            <consortium name="RefSeq"/>
        </authorList>
    </citation>
    <scope>IDENTIFICATION</scope>
    <source>
        <strain evidence="10">S238N-H82</strain>
        <tissue evidence="10">Testes</tissue>
    </source>
</reference>
<dbReference type="PROSITE" id="PS50026">
    <property type="entry name" value="EGF_3"/>
    <property type="match status" value="1"/>
</dbReference>
<evidence type="ECO:0000256" key="5">
    <source>
        <dbReference type="PROSITE-ProRule" id="PRU00076"/>
    </source>
</evidence>
<evidence type="ECO:0000259" key="8">
    <source>
        <dbReference type="PROSITE" id="PS50923"/>
    </source>
</evidence>
<dbReference type="PANTHER" id="PTHR24034:SF89">
    <property type="entry name" value="COMPLEMENT COMPONENT C1Q RECEPTOR"/>
    <property type="match status" value="1"/>
</dbReference>
<dbReference type="Pfam" id="PF00084">
    <property type="entry name" value="Sushi"/>
    <property type="match status" value="1"/>
</dbReference>
<keyword evidence="3" id="KW-0677">Repeat</keyword>
<keyword evidence="2" id="KW-0732">Signal</keyword>
<dbReference type="GeneID" id="118416158"/>
<dbReference type="GO" id="GO:0005509">
    <property type="term" value="F:calcium ion binding"/>
    <property type="evidence" value="ECO:0007669"/>
    <property type="project" value="InterPro"/>
</dbReference>
<dbReference type="SMART" id="SM00179">
    <property type="entry name" value="EGF_CA"/>
    <property type="match status" value="1"/>
</dbReference>
<name>A0A9J7L7S5_BRAFL</name>
<dbReference type="KEGG" id="bfo:118416158"/>
<dbReference type="Pfam" id="PF12947">
    <property type="entry name" value="EGF_3"/>
    <property type="match status" value="1"/>
</dbReference>
<evidence type="ECO:0000256" key="4">
    <source>
        <dbReference type="ARBA" id="ARBA00023157"/>
    </source>
</evidence>
<gene>
    <name evidence="10" type="primary">LOC118416158</name>
</gene>
<keyword evidence="1 5" id="KW-0245">EGF-like domain</keyword>
<dbReference type="InterPro" id="IPR024731">
    <property type="entry name" value="NELL2-like_EGF"/>
</dbReference>
<dbReference type="CDD" id="cd00054">
    <property type="entry name" value="EGF_CA"/>
    <property type="match status" value="1"/>
</dbReference>
<evidence type="ECO:0000313" key="9">
    <source>
        <dbReference type="Proteomes" id="UP000001554"/>
    </source>
</evidence>
<protein>
    <submittedName>
        <fullName evidence="10">Fibrillin-2-like</fullName>
    </submittedName>
</protein>
<dbReference type="PANTHER" id="PTHR24034">
    <property type="entry name" value="EGF-LIKE DOMAIN-CONTAINING PROTEIN"/>
    <property type="match status" value="1"/>
</dbReference>
<reference evidence="9" key="1">
    <citation type="journal article" date="2020" name="Nat. Ecol. Evol.">
        <title>Deeply conserved synteny resolves early events in vertebrate evolution.</title>
        <authorList>
            <person name="Simakov O."/>
            <person name="Marletaz F."/>
            <person name="Yue J.X."/>
            <person name="O'Connell B."/>
            <person name="Jenkins J."/>
            <person name="Brandt A."/>
            <person name="Calef R."/>
            <person name="Tung C.H."/>
            <person name="Huang T.K."/>
            <person name="Schmutz J."/>
            <person name="Satoh N."/>
            <person name="Yu J.K."/>
            <person name="Putnam N.H."/>
            <person name="Green R.E."/>
            <person name="Rokhsar D.S."/>
        </authorList>
    </citation>
    <scope>NUCLEOTIDE SEQUENCE [LARGE SCALE GENOMIC DNA]</scope>
    <source>
        <strain evidence="9">S238N-H82</strain>
    </source>
</reference>
<keyword evidence="4" id="KW-1015">Disulfide bond</keyword>
<sequence length="171" mass="17867">MTTELSTTDTPDIAASTATLAVVECGCPLQASHAELNLTTTTTGSVATYRCKKGFQSASGTTSLTCGSDGEWKGTLPSCEAITPCIRFCGFGSCFVDDGTQKCDCNTGYGFFGLSQFCLDVNECENGLDYCLGRPACGSNARCINSPYGSYTCRCPSGYTGDGRTTCEGQV</sequence>
<dbReference type="Gene3D" id="2.10.70.10">
    <property type="entry name" value="Complement Module, domain 1"/>
    <property type="match status" value="1"/>
</dbReference>
<dbReference type="Gene3D" id="2.10.25.10">
    <property type="entry name" value="Laminin"/>
    <property type="match status" value="1"/>
</dbReference>
<organism evidence="9 10">
    <name type="scientific">Branchiostoma floridae</name>
    <name type="common">Florida lancelet</name>
    <name type="synonym">Amphioxus</name>
    <dbReference type="NCBI Taxonomy" id="7739"/>
    <lineage>
        <taxon>Eukaryota</taxon>
        <taxon>Metazoa</taxon>
        <taxon>Chordata</taxon>
        <taxon>Cephalochordata</taxon>
        <taxon>Leptocardii</taxon>
        <taxon>Amphioxiformes</taxon>
        <taxon>Branchiostomatidae</taxon>
        <taxon>Branchiostoma</taxon>
    </lineage>
</organism>
<dbReference type="InterPro" id="IPR001881">
    <property type="entry name" value="EGF-like_Ca-bd_dom"/>
</dbReference>
<dbReference type="SUPFAM" id="SSF57196">
    <property type="entry name" value="EGF/Laminin"/>
    <property type="match status" value="1"/>
</dbReference>
<dbReference type="InterPro" id="IPR000436">
    <property type="entry name" value="Sushi_SCR_CCP_dom"/>
</dbReference>
<accession>A0A9J7L7S5</accession>
<evidence type="ECO:0000256" key="3">
    <source>
        <dbReference type="ARBA" id="ARBA00022737"/>
    </source>
</evidence>
<dbReference type="InterPro" id="IPR050751">
    <property type="entry name" value="ECM_structural_protein"/>
</dbReference>
<feature type="domain" description="Sushi" evidence="8">
    <location>
        <begin position="23"/>
        <end position="81"/>
    </location>
</feature>
<evidence type="ECO:0000313" key="10">
    <source>
        <dbReference type="RefSeq" id="XP_035677130.1"/>
    </source>
</evidence>
<dbReference type="SMART" id="SM00181">
    <property type="entry name" value="EGF"/>
    <property type="match status" value="2"/>
</dbReference>
<dbReference type="FunFam" id="2.10.25.10:FF:000038">
    <property type="entry name" value="Fibrillin 2"/>
    <property type="match status" value="1"/>
</dbReference>
<dbReference type="AlphaFoldDB" id="A0A9J7L7S5"/>
<proteinExistence type="predicted"/>
<dbReference type="PROSITE" id="PS01186">
    <property type="entry name" value="EGF_2"/>
    <property type="match status" value="1"/>
</dbReference>
<dbReference type="SMART" id="SM00032">
    <property type="entry name" value="CCP"/>
    <property type="match status" value="1"/>
</dbReference>